<dbReference type="GO" id="GO:0032977">
    <property type="term" value="F:membrane insertase activity"/>
    <property type="evidence" value="ECO:0007669"/>
    <property type="project" value="InterPro"/>
</dbReference>
<dbReference type="PANTHER" id="PTHR12428">
    <property type="entry name" value="OXA1"/>
    <property type="match status" value="1"/>
</dbReference>
<comment type="caution">
    <text evidence="8">The sequence shown here is derived from an EMBL/GenBank/DDBJ whole genome shotgun (WGS) entry which is preliminary data.</text>
</comment>
<feature type="transmembrane region" description="Helical" evidence="6">
    <location>
        <begin position="141"/>
        <end position="161"/>
    </location>
</feature>
<feature type="domain" description="Membrane insertase YidC/Oxa/ALB C-terminal" evidence="7">
    <location>
        <begin position="1"/>
        <end position="213"/>
    </location>
</feature>
<evidence type="ECO:0000256" key="6">
    <source>
        <dbReference type="SAM" id="Phobius"/>
    </source>
</evidence>
<feature type="transmembrane region" description="Helical" evidence="6">
    <location>
        <begin position="181"/>
        <end position="200"/>
    </location>
</feature>
<evidence type="ECO:0000256" key="5">
    <source>
        <dbReference type="RuleBase" id="RU003945"/>
    </source>
</evidence>
<dbReference type="GO" id="GO:0033617">
    <property type="term" value="P:mitochondrial respiratory chain complex IV assembly"/>
    <property type="evidence" value="ECO:0007669"/>
    <property type="project" value="TreeGrafter"/>
</dbReference>
<keyword evidence="4 6" id="KW-0472">Membrane</keyword>
<evidence type="ECO:0000313" key="8">
    <source>
        <dbReference type="EMBL" id="KRT78446.1"/>
    </source>
</evidence>
<dbReference type="Proteomes" id="UP000051574">
    <property type="component" value="Unassembled WGS sequence"/>
</dbReference>
<accession>A0A0T6AUG8</accession>
<evidence type="ECO:0000256" key="2">
    <source>
        <dbReference type="ARBA" id="ARBA00022692"/>
    </source>
</evidence>
<dbReference type="GO" id="GO:0005743">
    <property type="term" value="C:mitochondrial inner membrane"/>
    <property type="evidence" value="ECO:0007669"/>
    <property type="project" value="TreeGrafter"/>
</dbReference>
<feature type="non-terminal residue" evidence="8">
    <location>
        <position position="1"/>
    </location>
</feature>
<keyword evidence="9" id="KW-1185">Reference proteome</keyword>
<protein>
    <recommendedName>
        <fullName evidence="7">Membrane insertase YidC/Oxa/ALB C-terminal domain-containing protein</fullName>
    </recommendedName>
</protein>
<dbReference type="GO" id="GO:0032979">
    <property type="term" value="P:protein insertion into mitochondrial inner membrane from matrix"/>
    <property type="evidence" value="ECO:0007669"/>
    <property type="project" value="TreeGrafter"/>
</dbReference>
<evidence type="ECO:0000256" key="1">
    <source>
        <dbReference type="ARBA" id="ARBA00004141"/>
    </source>
</evidence>
<dbReference type="CDD" id="cd20069">
    <property type="entry name" value="5TM_Oxa1-like"/>
    <property type="match status" value="1"/>
</dbReference>
<keyword evidence="2 5" id="KW-0812">Transmembrane</keyword>
<evidence type="ECO:0000313" key="9">
    <source>
        <dbReference type="Proteomes" id="UP000051574"/>
    </source>
</evidence>
<comment type="subcellular location">
    <subcellularLocation>
        <location evidence="1 5">Membrane</location>
        <topology evidence="1 5">Multi-pass membrane protein</topology>
    </subcellularLocation>
</comment>
<dbReference type="EMBL" id="LJIG01022840">
    <property type="protein sequence ID" value="KRT78446.1"/>
    <property type="molecule type" value="Genomic_DNA"/>
</dbReference>
<dbReference type="OrthoDB" id="2148490at2759"/>
<evidence type="ECO:0000256" key="4">
    <source>
        <dbReference type="ARBA" id="ARBA00023136"/>
    </source>
</evidence>
<dbReference type="InterPro" id="IPR001708">
    <property type="entry name" value="YidC/ALB3/OXA1/COX18"/>
</dbReference>
<gene>
    <name evidence="8" type="ORF">AMK59_8011</name>
</gene>
<dbReference type="PANTHER" id="PTHR12428:SF65">
    <property type="entry name" value="CYTOCHROME C OXIDASE ASSEMBLY PROTEIN COX18, MITOCHONDRIAL"/>
    <property type="match status" value="1"/>
</dbReference>
<feature type="transmembrane region" description="Helical" evidence="6">
    <location>
        <begin position="86"/>
        <end position="106"/>
    </location>
</feature>
<sequence>ITTTVLLRTCITVPFAIYQQSILAKVENISTEMPAIAKELQKETAMAIKMFNWDERTAKHQYKISLKQQWNKLIIRDNCHPFKASLLLWFQIPLWVSYSMSLRNLVYMLPKGDLDAHIIYTELTLGGFGWIPNLIEADVSYILPVALGLINLLNVEINALLKTKSTKLQKYITNFFRGISVVMVPLAACVPSCLALYWTISSSYGIVQTLILMSPKVKRICRIPPTSSELEN</sequence>
<reference evidence="8 9" key="1">
    <citation type="submission" date="2015-09" db="EMBL/GenBank/DDBJ databases">
        <title>Draft genome of the scarab beetle Oryctes borbonicus.</title>
        <authorList>
            <person name="Meyer J.M."/>
            <person name="Markov G.V."/>
            <person name="Baskaran P."/>
            <person name="Herrmann M."/>
            <person name="Sommer R.J."/>
            <person name="Roedelsperger C."/>
        </authorList>
    </citation>
    <scope>NUCLEOTIDE SEQUENCE [LARGE SCALE GENOMIC DNA]</scope>
    <source>
        <strain evidence="8">OB123</strain>
        <tissue evidence="8">Whole animal</tissue>
    </source>
</reference>
<dbReference type="InterPro" id="IPR028055">
    <property type="entry name" value="YidC/Oxa/ALB_C"/>
</dbReference>
<evidence type="ECO:0000256" key="3">
    <source>
        <dbReference type="ARBA" id="ARBA00022989"/>
    </source>
</evidence>
<keyword evidence="3 6" id="KW-1133">Transmembrane helix</keyword>
<dbReference type="AlphaFoldDB" id="A0A0T6AUG8"/>
<name>A0A0T6AUG8_9SCAR</name>
<organism evidence="8 9">
    <name type="scientific">Oryctes borbonicus</name>
    <dbReference type="NCBI Taxonomy" id="1629725"/>
    <lineage>
        <taxon>Eukaryota</taxon>
        <taxon>Metazoa</taxon>
        <taxon>Ecdysozoa</taxon>
        <taxon>Arthropoda</taxon>
        <taxon>Hexapoda</taxon>
        <taxon>Insecta</taxon>
        <taxon>Pterygota</taxon>
        <taxon>Neoptera</taxon>
        <taxon>Endopterygota</taxon>
        <taxon>Coleoptera</taxon>
        <taxon>Polyphaga</taxon>
        <taxon>Scarabaeiformia</taxon>
        <taxon>Scarabaeidae</taxon>
        <taxon>Dynastinae</taxon>
        <taxon>Oryctes</taxon>
    </lineage>
</organism>
<evidence type="ECO:0000259" key="7">
    <source>
        <dbReference type="Pfam" id="PF02096"/>
    </source>
</evidence>
<feature type="non-terminal residue" evidence="8">
    <location>
        <position position="232"/>
    </location>
</feature>
<dbReference type="Pfam" id="PF02096">
    <property type="entry name" value="60KD_IMP"/>
    <property type="match status" value="1"/>
</dbReference>
<proteinExistence type="inferred from homology"/>
<comment type="similarity">
    <text evidence="5">Belongs to the OXA1/ALB3/YidC family.</text>
</comment>